<evidence type="ECO:0008006" key="3">
    <source>
        <dbReference type="Google" id="ProtNLM"/>
    </source>
</evidence>
<name>A0ABS6A8Y2_9GAMM</name>
<organism evidence="1 2">
    <name type="scientific">Marinobacter salexigens</name>
    <dbReference type="NCBI Taxonomy" id="1925763"/>
    <lineage>
        <taxon>Bacteria</taxon>
        <taxon>Pseudomonadati</taxon>
        <taxon>Pseudomonadota</taxon>
        <taxon>Gammaproteobacteria</taxon>
        <taxon>Pseudomonadales</taxon>
        <taxon>Marinobacteraceae</taxon>
        <taxon>Marinobacter</taxon>
    </lineage>
</organism>
<evidence type="ECO:0000313" key="1">
    <source>
        <dbReference type="EMBL" id="MBU2874544.1"/>
    </source>
</evidence>
<dbReference type="EMBL" id="JAHKPV010000019">
    <property type="protein sequence ID" value="MBU2874544.1"/>
    <property type="molecule type" value="Genomic_DNA"/>
</dbReference>
<accession>A0ABS6A8Y2</accession>
<sequence>MIIRQIEGADGHIGYDIPWNPVHLLPVYQGSVYHDFHHAKFKGNNAGFLPYLHRYMGKTNVPVCLSYLKAKNRGLTAAEIEQ</sequence>
<evidence type="ECO:0000313" key="2">
    <source>
        <dbReference type="Proteomes" id="UP000753376"/>
    </source>
</evidence>
<dbReference type="Proteomes" id="UP000753376">
    <property type="component" value="Unassembled WGS sequence"/>
</dbReference>
<gene>
    <name evidence="1" type="ORF">KO508_11080</name>
</gene>
<reference evidence="1 2" key="1">
    <citation type="submission" date="2021-05" db="EMBL/GenBank/DDBJ databases">
        <title>Draft genomes of bacteria isolated from model marine particles.</title>
        <authorList>
            <person name="Datta M.S."/>
            <person name="Schwartzman J.A."/>
            <person name="Enke T.N."/>
            <person name="Saavedra J."/>
            <person name="Cermak N."/>
            <person name="Cordero O.X."/>
        </authorList>
    </citation>
    <scope>NUCLEOTIDE SEQUENCE [LARGE SCALE GENOMIC DNA]</scope>
    <source>
        <strain evidence="1 2">D2M19</strain>
    </source>
</reference>
<dbReference type="RefSeq" id="WP_216008382.1">
    <property type="nucleotide sequence ID" value="NZ_JAHKPV010000019.1"/>
</dbReference>
<keyword evidence="2" id="KW-1185">Reference proteome</keyword>
<protein>
    <recommendedName>
        <fullName evidence="3">Fatty acid hydroxylase domain-containing protein</fullName>
    </recommendedName>
</protein>
<comment type="caution">
    <text evidence="1">The sequence shown here is derived from an EMBL/GenBank/DDBJ whole genome shotgun (WGS) entry which is preliminary data.</text>
</comment>
<proteinExistence type="predicted"/>